<evidence type="ECO:0000256" key="2">
    <source>
        <dbReference type="PIRSR" id="PIRSR602678-1"/>
    </source>
</evidence>
<feature type="binding site" evidence="2">
    <location>
        <position position="197"/>
    </location>
    <ligand>
        <name>a divalent metal cation</name>
        <dbReference type="ChEBI" id="CHEBI:60240"/>
        <label>1</label>
    </ligand>
</feature>
<keyword evidence="2" id="KW-0479">Metal-binding</keyword>
<comment type="similarity">
    <text evidence="1">Belongs to the GTP cyclohydrolase I type 2/NIF3 family.</text>
</comment>
<dbReference type="GO" id="GO:0046872">
    <property type="term" value="F:metal ion binding"/>
    <property type="evidence" value="ECO:0007669"/>
    <property type="project" value="UniProtKB-KW"/>
</dbReference>
<accession>A0A9D1VR15</accession>
<proteinExistence type="inferred from homology"/>
<evidence type="ECO:0000256" key="1">
    <source>
        <dbReference type="ARBA" id="ARBA00006964"/>
    </source>
</evidence>
<dbReference type="AlphaFoldDB" id="A0A9D1VR15"/>
<name>A0A9D1VR15_9BACT</name>
<dbReference type="InterPro" id="IPR015867">
    <property type="entry name" value="N-reg_PII/ATP_PRibTrfase_C"/>
</dbReference>
<dbReference type="InterPro" id="IPR002678">
    <property type="entry name" value="DUF34/NIF3"/>
</dbReference>
<evidence type="ECO:0000313" key="4">
    <source>
        <dbReference type="Proteomes" id="UP000824246"/>
    </source>
</evidence>
<dbReference type="SUPFAM" id="SSF102705">
    <property type="entry name" value="NIF3 (NGG1p interacting factor 3)-like"/>
    <property type="match status" value="1"/>
</dbReference>
<dbReference type="FunFam" id="3.30.70.120:FF:000006">
    <property type="entry name" value="GTP cyclohydrolase 1 type 2 homolog"/>
    <property type="match status" value="1"/>
</dbReference>
<reference evidence="3" key="1">
    <citation type="journal article" date="2021" name="PeerJ">
        <title>Extensive microbial diversity within the chicken gut microbiome revealed by metagenomics and culture.</title>
        <authorList>
            <person name="Gilroy R."/>
            <person name="Ravi A."/>
            <person name="Getino M."/>
            <person name="Pursley I."/>
            <person name="Horton D.L."/>
            <person name="Alikhan N.F."/>
            <person name="Baker D."/>
            <person name="Gharbi K."/>
            <person name="Hall N."/>
            <person name="Watson M."/>
            <person name="Adriaenssens E.M."/>
            <person name="Foster-Nyarko E."/>
            <person name="Jarju S."/>
            <person name="Secka A."/>
            <person name="Antonio M."/>
            <person name="Oren A."/>
            <person name="Chaudhuri R.R."/>
            <person name="La Ragione R."/>
            <person name="Hildebrand F."/>
            <person name="Pallen M.J."/>
        </authorList>
    </citation>
    <scope>NUCLEOTIDE SEQUENCE</scope>
    <source>
        <strain evidence="3">ChiHjej12B11-16260</strain>
    </source>
</reference>
<feature type="non-terminal residue" evidence="3">
    <location>
        <position position="1"/>
    </location>
</feature>
<dbReference type="Pfam" id="PF01784">
    <property type="entry name" value="DUF34_NIF3"/>
    <property type="match status" value="1"/>
</dbReference>
<dbReference type="EMBL" id="DXFB01000052">
    <property type="protein sequence ID" value="HIX45000.1"/>
    <property type="molecule type" value="Genomic_DNA"/>
</dbReference>
<dbReference type="Proteomes" id="UP000824246">
    <property type="component" value="Unassembled WGS sequence"/>
</dbReference>
<dbReference type="PANTHER" id="PTHR41774">
    <property type="match status" value="1"/>
</dbReference>
<dbReference type="Gene3D" id="3.30.70.120">
    <property type="match status" value="1"/>
</dbReference>
<protein>
    <submittedName>
        <fullName evidence="3">Nif3-like dinuclear metal center hexameric protein</fullName>
    </submittedName>
</protein>
<comment type="caution">
    <text evidence="3">The sequence shown here is derived from an EMBL/GenBank/DDBJ whole genome shotgun (WGS) entry which is preliminary data.</text>
</comment>
<sequence length="234" mass="25979">LVKVVVYVPCAHTGQVRQALYDAGAGSIGNYDCCSYVMRGEGSFRPGEEAHPYCGEAGQIHHEPEDRVEVILPRYKLGKVLQAMLVAHPYEEPAYDIIPLDNEWRAAGSGVIGNLPQECDAVDFLAQLKQIMGCDNIRYTAPCRPTIKRIALCGGAGGFLADAAYRCNAHLFVTGEMGGFHHFHEYAGKLMVAEIGHYESEKHTKEIFYDVIRKKFSTFAIHLSKVETNPIKYL</sequence>
<organism evidence="3 4">
    <name type="scientific">Candidatus Barnesiella excrementipullorum</name>
    <dbReference type="NCBI Taxonomy" id="2838479"/>
    <lineage>
        <taxon>Bacteria</taxon>
        <taxon>Pseudomonadati</taxon>
        <taxon>Bacteroidota</taxon>
        <taxon>Bacteroidia</taxon>
        <taxon>Bacteroidales</taxon>
        <taxon>Barnesiellaceae</taxon>
        <taxon>Barnesiella</taxon>
    </lineage>
</organism>
<evidence type="ECO:0000313" key="3">
    <source>
        <dbReference type="EMBL" id="HIX45000.1"/>
    </source>
</evidence>
<feature type="binding site" evidence="2">
    <location>
        <position position="201"/>
    </location>
    <ligand>
        <name>a divalent metal cation</name>
        <dbReference type="ChEBI" id="CHEBI:60240"/>
        <label>1</label>
    </ligand>
</feature>
<reference evidence="3" key="2">
    <citation type="submission" date="2021-04" db="EMBL/GenBank/DDBJ databases">
        <authorList>
            <person name="Gilroy R."/>
        </authorList>
    </citation>
    <scope>NUCLEOTIDE SEQUENCE</scope>
    <source>
        <strain evidence="3">ChiHjej12B11-16260</strain>
    </source>
</reference>
<dbReference type="PANTHER" id="PTHR41774:SF1">
    <property type="entry name" value="NGG1P INTERACTING FACTOR NIF3"/>
    <property type="match status" value="1"/>
</dbReference>
<dbReference type="InterPro" id="IPR036069">
    <property type="entry name" value="DUF34/NIF3_sf"/>
</dbReference>
<gene>
    <name evidence="3" type="ORF">H9982_02140</name>
</gene>